<dbReference type="CDD" id="cd06724">
    <property type="entry name" value="PDZ2_Dlg1-2-4-like"/>
    <property type="match status" value="1"/>
</dbReference>
<dbReference type="PROSITE" id="PS50052">
    <property type="entry name" value="GUANYLATE_KINASE_2"/>
    <property type="match status" value="1"/>
</dbReference>
<accession>A0ABQ7SCS3</accession>
<dbReference type="PANTHER" id="PTHR23119:SF51">
    <property type="entry name" value="DISKS LARGE 1 TUMOR SUPPRESSOR PROTEIN"/>
    <property type="match status" value="1"/>
</dbReference>
<evidence type="ECO:0000256" key="1">
    <source>
        <dbReference type="ARBA" id="ARBA00004370"/>
    </source>
</evidence>
<dbReference type="Pfam" id="PF00595">
    <property type="entry name" value="PDZ"/>
    <property type="match status" value="2"/>
</dbReference>
<reference evidence="9 10" key="1">
    <citation type="submission" date="2020-10" db="EMBL/GenBank/DDBJ databases">
        <authorList>
            <person name="Klimov P.B."/>
            <person name="Dyachkov S.M."/>
            <person name="Chetverikov P.E."/>
        </authorList>
    </citation>
    <scope>NUCLEOTIDE SEQUENCE [LARGE SCALE GENOMIC DNA]</scope>
    <source>
        <strain evidence="9">BMOC 18-1129-001#AD2665</strain>
        <tissue evidence="9">Entire mites</tissue>
    </source>
</reference>
<feature type="domain" description="PDZ" evidence="8">
    <location>
        <begin position="138"/>
        <end position="225"/>
    </location>
</feature>
<keyword evidence="3" id="KW-0677">Repeat</keyword>
<comment type="subcellular location">
    <subcellularLocation>
        <location evidence="1">Membrane</location>
    </subcellularLocation>
</comment>
<keyword evidence="4" id="KW-0472">Membrane</keyword>
<evidence type="ECO:0000313" key="10">
    <source>
        <dbReference type="Proteomes" id="UP000825002"/>
    </source>
</evidence>
<evidence type="ECO:0000256" key="3">
    <source>
        <dbReference type="ARBA" id="ARBA00022737"/>
    </source>
</evidence>
<proteinExistence type="predicted"/>
<dbReference type="Pfam" id="PF07653">
    <property type="entry name" value="SH3_2"/>
    <property type="match status" value="1"/>
</dbReference>
<dbReference type="SUPFAM" id="SSF50044">
    <property type="entry name" value="SH3-domain"/>
    <property type="match status" value="1"/>
</dbReference>
<evidence type="ECO:0000256" key="5">
    <source>
        <dbReference type="PROSITE-ProRule" id="PRU00192"/>
    </source>
</evidence>
<protein>
    <submittedName>
        <fullName evidence="9">Disks large-like 1</fullName>
    </submittedName>
</protein>
<sequence>LSSQDRCCHLWIACTKASQGMGTITNDTNNNDYNKGWQYEKITLDRGASGLGFTIAGGTNNPVYENYPSIYVTKLIPGGAAANSGRLHVNDIILKVGDVDMIKVPHSTAAEALKNAGQRVNLLVKRRRTNNNTSNVVEIDLKKINNGLGFSIAGGIGNEHIRGDPSIYVTKIMENGSAHLDGRLDVGDKLVSVNNVSLENVTHEEAVDILKSTPHQVHLVFERCKIPANEFIKFETKSTNNLSEKKVMSTGTLRTSQKKSLYARAMFDYDPSRDSGLPSRGLAFKFGDILHIINASDDEWWQARRVLANGNDDSVIGIIPSMKRIERKERARLKTVKFTGRNGSDAALDRRKKKISFSRRFPFMKSSRENVSNLDDYDDSELYGAGSRNFLASSSTTSINNDTAHSEAGSYRGPEDTVILSYEPVVRQEIDYVRPVVIFGALKEELEQINDDLTNDFPEEFASCVPHTTRPRRDNEVDGRDYHFVTSREQMEHDIQNHLFIEAGQYRGNLYGKSIASVREVAESGKHCILDVSANAIKRLHAANLYPIAIFLKPKSIESMLEMNKRMTYEEAVAAYNRALKIEQEYGCYFTATVQGDNSREIFNAVLDVIRANSGRYVWTPTTLKK</sequence>
<dbReference type="Gene3D" id="2.30.42.10">
    <property type="match status" value="2"/>
</dbReference>
<feature type="domain" description="SH3" evidence="6">
    <location>
        <begin position="258"/>
        <end position="329"/>
    </location>
</feature>
<dbReference type="Pfam" id="PF00625">
    <property type="entry name" value="Guanylate_kin"/>
    <property type="match status" value="1"/>
</dbReference>
<comment type="caution">
    <text evidence="9">The sequence shown here is derived from an EMBL/GenBank/DDBJ whole genome shotgun (WGS) entry which is preliminary data.</text>
</comment>
<feature type="non-terminal residue" evidence="9">
    <location>
        <position position="1"/>
    </location>
</feature>
<dbReference type="InterPro" id="IPR001452">
    <property type="entry name" value="SH3_domain"/>
</dbReference>
<evidence type="ECO:0000259" key="8">
    <source>
        <dbReference type="PROSITE" id="PS50106"/>
    </source>
</evidence>
<dbReference type="InterPro" id="IPR008145">
    <property type="entry name" value="GK/Ca_channel_bsu"/>
</dbReference>
<dbReference type="PROSITE" id="PS00856">
    <property type="entry name" value="GUANYLATE_KINASE_1"/>
    <property type="match status" value="1"/>
</dbReference>
<feature type="domain" description="PDZ" evidence="8">
    <location>
        <begin position="41"/>
        <end position="128"/>
    </location>
</feature>
<organism evidence="9 10">
    <name type="scientific">Fragariocoptes setiger</name>
    <dbReference type="NCBI Taxonomy" id="1670756"/>
    <lineage>
        <taxon>Eukaryota</taxon>
        <taxon>Metazoa</taxon>
        <taxon>Ecdysozoa</taxon>
        <taxon>Arthropoda</taxon>
        <taxon>Chelicerata</taxon>
        <taxon>Arachnida</taxon>
        <taxon>Acari</taxon>
        <taxon>Acariformes</taxon>
        <taxon>Trombidiformes</taxon>
        <taxon>Prostigmata</taxon>
        <taxon>Eupodina</taxon>
        <taxon>Eriophyoidea</taxon>
        <taxon>Phytoptidae</taxon>
        <taxon>Fragariocoptes</taxon>
    </lineage>
</organism>
<dbReference type="PROSITE" id="PS50002">
    <property type="entry name" value="SH3"/>
    <property type="match status" value="1"/>
</dbReference>
<dbReference type="InterPro" id="IPR008144">
    <property type="entry name" value="Guanylate_kin-like_dom"/>
</dbReference>
<dbReference type="InterPro" id="IPR001478">
    <property type="entry name" value="PDZ"/>
</dbReference>
<dbReference type="Gene3D" id="2.30.30.40">
    <property type="entry name" value="SH3 Domains"/>
    <property type="match status" value="2"/>
</dbReference>
<dbReference type="InterPro" id="IPR036034">
    <property type="entry name" value="PDZ_sf"/>
</dbReference>
<keyword evidence="10" id="KW-1185">Reference proteome</keyword>
<evidence type="ECO:0000313" key="9">
    <source>
        <dbReference type="EMBL" id="KAG9511226.1"/>
    </source>
</evidence>
<name>A0ABQ7SCS3_9ACAR</name>
<dbReference type="InterPro" id="IPR036028">
    <property type="entry name" value="SH3-like_dom_sf"/>
</dbReference>
<dbReference type="InterPro" id="IPR050614">
    <property type="entry name" value="Synaptic_Scaffolding_LAP-MAGUK"/>
</dbReference>
<dbReference type="InterPro" id="IPR027417">
    <property type="entry name" value="P-loop_NTPase"/>
</dbReference>
<dbReference type="PROSITE" id="PS50106">
    <property type="entry name" value="PDZ"/>
    <property type="match status" value="2"/>
</dbReference>
<dbReference type="SUPFAM" id="SSF52540">
    <property type="entry name" value="P-loop containing nucleoside triphosphate hydrolases"/>
    <property type="match status" value="1"/>
</dbReference>
<evidence type="ECO:0000256" key="4">
    <source>
        <dbReference type="ARBA" id="ARBA00023136"/>
    </source>
</evidence>
<dbReference type="SMART" id="SM00228">
    <property type="entry name" value="PDZ"/>
    <property type="match status" value="2"/>
</dbReference>
<evidence type="ECO:0000259" key="6">
    <source>
        <dbReference type="PROSITE" id="PS50002"/>
    </source>
</evidence>
<dbReference type="PANTHER" id="PTHR23119">
    <property type="entry name" value="DISCS LARGE"/>
    <property type="match status" value="1"/>
</dbReference>
<gene>
    <name evidence="9" type="primary">dlg1</name>
    <name evidence="9" type="ORF">GZH46_00199</name>
</gene>
<dbReference type="EMBL" id="JAIFTH010000019">
    <property type="protein sequence ID" value="KAG9511226.1"/>
    <property type="molecule type" value="Genomic_DNA"/>
</dbReference>
<dbReference type="InterPro" id="IPR020590">
    <property type="entry name" value="Guanylate_kinase_CS"/>
</dbReference>
<keyword evidence="2 5" id="KW-0728">SH3 domain</keyword>
<dbReference type="CDD" id="cd11861">
    <property type="entry name" value="SH3_DLG-like"/>
    <property type="match status" value="1"/>
</dbReference>
<dbReference type="SMART" id="SM00072">
    <property type="entry name" value="GuKc"/>
    <property type="match status" value="1"/>
</dbReference>
<dbReference type="Gene3D" id="3.30.63.10">
    <property type="entry name" value="Guanylate Kinase phosphate binding domain"/>
    <property type="match status" value="1"/>
</dbReference>
<feature type="domain" description="Guanylate kinase-like" evidence="7">
    <location>
        <begin position="433"/>
        <end position="611"/>
    </location>
</feature>
<dbReference type="Gene3D" id="3.40.50.300">
    <property type="entry name" value="P-loop containing nucleotide triphosphate hydrolases"/>
    <property type="match status" value="1"/>
</dbReference>
<evidence type="ECO:0000256" key="2">
    <source>
        <dbReference type="ARBA" id="ARBA00022443"/>
    </source>
</evidence>
<evidence type="ECO:0000259" key="7">
    <source>
        <dbReference type="PROSITE" id="PS50052"/>
    </source>
</evidence>
<dbReference type="SUPFAM" id="SSF50156">
    <property type="entry name" value="PDZ domain-like"/>
    <property type="match status" value="2"/>
</dbReference>
<dbReference type="Proteomes" id="UP000825002">
    <property type="component" value="Unassembled WGS sequence"/>
</dbReference>
<dbReference type="SMART" id="SM00326">
    <property type="entry name" value="SH3"/>
    <property type="match status" value="1"/>
</dbReference>